<organism evidence="1 2">
    <name type="scientific">Psophocarpus tetragonolobus</name>
    <name type="common">Winged bean</name>
    <name type="synonym">Dolichos tetragonolobus</name>
    <dbReference type="NCBI Taxonomy" id="3891"/>
    <lineage>
        <taxon>Eukaryota</taxon>
        <taxon>Viridiplantae</taxon>
        <taxon>Streptophyta</taxon>
        <taxon>Embryophyta</taxon>
        <taxon>Tracheophyta</taxon>
        <taxon>Spermatophyta</taxon>
        <taxon>Magnoliopsida</taxon>
        <taxon>eudicotyledons</taxon>
        <taxon>Gunneridae</taxon>
        <taxon>Pentapetalae</taxon>
        <taxon>rosids</taxon>
        <taxon>fabids</taxon>
        <taxon>Fabales</taxon>
        <taxon>Fabaceae</taxon>
        <taxon>Papilionoideae</taxon>
        <taxon>50 kb inversion clade</taxon>
        <taxon>NPAAA clade</taxon>
        <taxon>indigoferoid/millettioid clade</taxon>
        <taxon>Phaseoleae</taxon>
        <taxon>Psophocarpus</taxon>
    </lineage>
</organism>
<evidence type="ECO:0000313" key="2">
    <source>
        <dbReference type="Proteomes" id="UP001386955"/>
    </source>
</evidence>
<comment type="caution">
    <text evidence="1">The sequence shown here is derived from an EMBL/GenBank/DDBJ whole genome shotgun (WGS) entry which is preliminary data.</text>
</comment>
<protein>
    <submittedName>
        <fullName evidence="1">Uncharacterized protein</fullName>
    </submittedName>
</protein>
<dbReference type="AlphaFoldDB" id="A0AAN9XRY2"/>
<sequence>MNNRKGRVAAAEFANRNRLRSQNPLPKRGQIKTKIAANAFNSIIAVISRASSSGLNSPRKKYFDIGCQMKFCAFRGYAMYCYYC</sequence>
<name>A0AAN9XRY2_PSOTE</name>
<dbReference type="EMBL" id="JAYMYS010000002">
    <property type="protein sequence ID" value="KAK7406117.1"/>
    <property type="molecule type" value="Genomic_DNA"/>
</dbReference>
<gene>
    <name evidence="1" type="ORF">VNO78_07734</name>
</gene>
<keyword evidence="2" id="KW-1185">Reference proteome</keyword>
<accession>A0AAN9XRY2</accession>
<proteinExistence type="predicted"/>
<reference evidence="1 2" key="1">
    <citation type="submission" date="2024-01" db="EMBL/GenBank/DDBJ databases">
        <title>The genomes of 5 underutilized Papilionoideae crops provide insights into root nodulation and disease resistanc.</title>
        <authorList>
            <person name="Jiang F."/>
        </authorList>
    </citation>
    <scope>NUCLEOTIDE SEQUENCE [LARGE SCALE GENOMIC DNA]</scope>
    <source>
        <strain evidence="1">DUOXIRENSHENG_FW03</strain>
        <tissue evidence="1">Leaves</tissue>
    </source>
</reference>
<evidence type="ECO:0000313" key="1">
    <source>
        <dbReference type="EMBL" id="KAK7406117.1"/>
    </source>
</evidence>
<dbReference type="Proteomes" id="UP001386955">
    <property type="component" value="Unassembled WGS sequence"/>
</dbReference>